<protein>
    <recommendedName>
        <fullName evidence="1">DOMON domain-containing protein</fullName>
    </recommendedName>
</protein>
<dbReference type="AlphaFoldDB" id="A0A9W6Z7L5"/>
<proteinExistence type="predicted"/>
<dbReference type="SMART" id="SM00664">
    <property type="entry name" value="DoH"/>
    <property type="match status" value="1"/>
</dbReference>
<dbReference type="InterPro" id="IPR045266">
    <property type="entry name" value="DOH_DOMON"/>
</dbReference>
<reference evidence="3" key="1">
    <citation type="journal article" date="2023" name="Commun. Biol.">
        <title>Genome analysis of Parmales, the sister group of diatoms, reveals the evolutionary specialization of diatoms from phago-mixotrophs to photoautotrophs.</title>
        <authorList>
            <person name="Ban H."/>
            <person name="Sato S."/>
            <person name="Yoshikawa S."/>
            <person name="Yamada K."/>
            <person name="Nakamura Y."/>
            <person name="Ichinomiya M."/>
            <person name="Sato N."/>
            <person name="Blanc-Mathieu R."/>
            <person name="Endo H."/>
            <person name="Kuwata A."/>
            <person name="Ogata H."/>
        </authorList>
    </citation>
    <scope>NUCLEOTIDE SEQUENCE [LARGE SCALE GENOMIC DNA]</scope>
    <source>
        <strain evidence="3">NIES 3700</strain>
    </source>
</reference>
<dbReference type="InterPro" id="IPR005018">
    <property type="entry name" value="DOMON_domain"/>
</dbReference>
<sequence>MALSLPEAFLGTWQGVPTFSMLGPWETPFQLSISQIPTSLDYLFENELNFEGVDMGFQRFYVSSTPDPSIDNGILAGDLHYCGWLDKFTESSELTGSSPPRYNRFNLESQTENSLTFCYDSDDAGAMEISVNRFYKLNMNPFMEGCSRCDCANWTITHNPEEDTLKSFLQMSGGENHSHSKHLMVDLERVGPPPVHDETLVYGSGCDFTGKDRKPVEPVEVKKSGCPFLSQRLKVQEEKTKEVTEHCYIINKASDYHLTWSLSPVSSLLNVTISAPASSESTWVALGFRPKGRSYDETYAEKLTSKHTNFGMLGADIVVGSVGGGVRTMFAELYTGPPVVSTDLEINDESVKLTNDGRLEVSFSRPLVSGNLFKTYADENASIVSDDSDIIWAIGNDDNAGSCSYHDQNRGYRFIDWENPESHMDESMKC</sequence>
<accession>A0A9W6Z7L5</accession>
<dbReference type="Proteomes" id="UP001165122">
    <property type="component" value="Unassembled WGS sequence"/>
</dbReference>
<dbReference type="CDD" id="cd09631">
    <property type="entry name" value="DOMON_DOH"/>
    <property type="match status" value="1"/>
</dbReference>
<comment type="caution">
    <text evidence="2">The sequence shown here is derived from an EMBL/GenBank/DDBJ whole genome shotgun (WGS) entry which is preliminary data.</text>
</comment>
<dbReference type="PROSITE" id="PS50836">
    <property type="entry name" value="DOMON"/>
    <property type="match status" value="1"/>
</dbReference>
<dbReference type="OrthoDB" id="188662at2759"/>
<name>A0A9W6Z7L5_9STRA</name>
<gene>
    <name evidence="2" type="ORF">TrLO_g2555</name>
</gene>
<feature type="domain" description="DOMON" evidence="1">
    <location>
        <begin position="254"/>
        <end position="395"/>
    </location>
</feature>
<organism evidence="2 3">
    <name type="scientific">Triparma laevis f. longispina</name>
    <dbReference type="NCBI Taxonomy" id="1714387"/>
    <lineage>
        <taxon>Eukaryota</taxon>
        <taxon>Sar</taxon>
        <taxon>Stramenopiles</taxon>
        <taxon>Ochrophyta</taxon>
        <taxon>Bolidophyceae</taxon>
        <taxon>Parmales</taxon>
        <taxon>Triparmaceae</taxon>
        <taxon>Triparma</taxon>
    </lineage>
</organism>
<keyword evidence="3" id="KW-1185">Reference proteome</keyword>
<evidence type="ECO:0000313" key="2">
    <source>
        <dbReference type="EMBL" id="GMH46956.1"/>
    </source>
</evidence>
<evidence type="ECO:0000259" key="1">
    <source>
        <dbReference type="PROSITE" id="PS50836"/>
    </source>
</evidence>
<evidence type="ECO:0000313" key="3">
    <source>
        <dbReference type="Proteomes" id="UP001165122"/>
    </source>
</evidence>
<dbReference type="EMBL" id="BRXW01000351">
    <property type="protein sequence ID" value="GMH46956.1"/>
    <property type="molecule type" value="Genomic_DNA"/>
</dbReference>